<comment type="caution">
    <text evidence="1">The sequence shown here is derived from an EMBL/GenBank/DDBJ whole genome shotgun (WGS) entry which is preliminary data.</text>
</comment>
<sequence>MENTPNVSSRTFRIKIKGLESIYKQAQEIKKEVKEKAQEVADQEENKDQTMSSIDDGASLSMDSENLEEKAADQEENEKVDDSDNNNNNNNNNNSDHVCVECNKSFSTNKKLHGHMRVHPDRSYRGMVPPEGKVIKNRNSQPVSRKKELKWGNMFQRGRIGSSSNPQPPRPSDAEGWMSFHPINDLDNESEEDQAAVILQMISEYETDYSVSLERASSLLTGVLEYYQEEGCHKRLKITEFDDEKEEVQEQVVEEKKEYTCQTCNRSFSTHQALGGHRASHSKVRNSVEEGESSEKGKQQVSSGQEIHQCKHCPAFYTCGQALGGHMRKHFLEDQALEAPVKAQQSPRVSNLDLNVKPCDEEEEGGVEEGGAKEE</sequence>
<organism evidence="1 2">
    <name type="scientific">Dioscorea alata</name>
    <name type="common">Purple yam</name>
    <dbReference type="NCBI Taxonomy" id="55571"/>
    <lineage>
        <taxon>Eukaryota</taxon>
        <taxon>Viridiplantae</taxon>
        <taxon>Streptophyta</taxon>
        <taxon>Embryophyta</taxon>
        <taxon>Tracheophyta</taxon>
        <taxon>Spermatophyta</taxon>
        <taxon>Magnoliopsida</taxon>
        <taxon>Liliopsida</taxon>
        <taxon>Dioscoreales</taxon>
        <taxon>Dioscoreaceae</taxon>
        <taxon>Dioscorea</taxon>
    </lineage>
</organism>
<evidence type="ECO:0000313" key="1">
    <source>
        <dbReference type="EMBL" id="KAH7674242.1"/>
    </source>
</evidence>
<accession>A0ACB7VJK1</accession>
<evidence type="ECO:0000313" key="2">
    <source>
        <dbReference type="Proteomes" id="UP000827976"/>
    </source>
</evidence>
<proteinExistence type="predicted"/>
<keyword evidence="2" id="KW-1185">Reference proteome</keyword>
<reference evidence="2" key="1">
    <citation type="journal article" date="2022" name="Nat. Commun.">
        <title>Chromosome evolution and the genetic basis of agronomically important traits in greater yam.</title>
        <authorList>
            <person name="Bredeson J.V."/>
            <person name="Lyons J.B."/>
            <person name="Oniyinde I.O."/>
            <person name="Okereke N.R."/>
            <person name="Kolade O."/>
            <person name="Nnabue I."/>
            <person name="Nwadili C.O."/>
            <person name="Hribova E."/>
            <person name="Parker M."/>
            <person name="Nwogha J."/>
            <person name="Shu S."/>
            <person name="Carlson J."/>
            <person name="Kariba R."/>
            <person name="Muthemba S."/>
            <person name="Knop K."/>
            <person name="Barton G.J."/>
            <person name="Sherwood A.V."/>
            <person name="Lopez-Montes A."/>
            <person name="Asiedu R."/>
            <person name="Jamnadass R."/>
            <person name="Muchugi A."/>
            <person name="Goodstein D."/>
            <person name="Egesi C.N."/>
            <person name="Featherston J."/>
            <person name="Asfaw A."/>
            <person name="Simpson G.G."/>
            <person name="Dolezel J."/>
            <person name="Hendre P.S."/>
            <person name="Van Deynze A."/>
            <person name="Kumar P.L."/>
            <person name="Obidiegwu J.E."/>
            <person name="Bhattacharjee R."/>
            <person name="Rokhsar D.S."/>
        </authorList>
    </citation>
    <scope>NUCLEOTIDE SEQUENCE [LARGE SCALE GENOMIC DNA]</scope>
    <source>
        <strain evidence="2">cv. TDa95/00328</strain>
    </source>
</reference>
<dbReference type="Proteomes" id="UP000827976">
    <property type="component" value="Chromosome 8"/>
</dbReference>
<protein>
    <submittedName>
        <fullName evidence="1">Beta-beta-alpha zinc fingers domain-containing protein</fullName>
    </submittedName>
</protein>
<gene>
    <name evidence="1" type="ORF">IHE45_08G060200</name>
</gene>
<name>A0ACB7VJK1_DIOAL</name>
<dbReference type="EMBL" id="CM037018">
    <property type="protein sequence ID" value="KAH7674242.1"/>
    <property type="molecule type" value="Genomic_DNA"/>
</dbReference>